<accession>A0A921IJE2</accession>
<gene>
    <name evidence="2" type="ORF">K8V20_06400</name>
</gene>
<proteinExistence type="predicted"/>
<evidence type="ECO:0000256" key="1">
    <source>
        <dbReference type="SAM" id="Phobius"/>
    </source>
</evidence>
<dbReference type="Proteomes" id="UP000782880">
    <property type="component" value="Unassembled WGS sequence"/>
</dbReference>
<keyword evidence="1" id="KW-0812">Transmembrane</keyword>
<protein>
    <submittedName>
        <fullName evidence="2">Uncharacterized protein</fullName>
    </submittedName>
</protein>
<feature type="transmembrane region" description="Helical" evidence="1">
    <location>
        <begin position="39"/>
        <end position="57"/>
    </location>
</feature>
<evidence type="ECO:0000313" key="2">
    <source>
        <dbReference type="EMBL" id="HJG28259.1"/>
    </source>
</evidence>
<sequence length="60" mass="6623">MNTRKKIWLAVAIFAALALLTGLPEVARGIAARGVWAVNYGRVGFPLLLLLWAGVMYRRP</sequence>
<evidence type="ECO:0000313" key="3">
    <source>
        <dbReference type="Proteomes" id="UP000782880"/>
    </source>
</evidence>
<reference evidence="2" key="1">
    <citation type="journal article" date="2021" name="PeerJ">
        <title>Extensive microbial diversity within the chicken gut microbiome revealed by metagenomics and culture.</title>
        <authorList>
            <person name="Gilroy R."/>
            <person name="Ravi A."/>
            <person name="Getino M."/>
            <person name="Pursley I."/>
            <person name="Horton D.L."/>
            <person name="Alikhan N.F."/>
            <person name="Baker D."/>
            <person name="Gharbi K."/>
            <person name="Hall N."/>
            <person name="Watson M."/>
            <person name="Adriaenssens E.M."/>
            <person name="Foster-Nyarko E."/>
            <person name="Jarju S."/>
            <person name="Secka A."/>
            <person name="Antonio M."/>
            <person name="Oren A."/>
            <person name="Chaudhuri R.R."/>
            <person name="La Ragione R."/>
            <person name="Hildebrand F."/>
            <person name="Pallen M.J."/>
        </authorList>
    </citation>
    <scope>NUCLEOTIDE SEQUENCE</scope>
    <source>
        <strain evidence="2">ChiBcec21-2208</strain>
    </source>
</reference>
<organism evidence="2 3">
    <name type="scientific">Subdoligranulum variabile</name>
    <dbReference type="NCBI Taxonomy" id="214851"/>
    <lineage>
        <taxon>Bacteria</taxon>
        <taxon>Bacillati</taxon>
        <taxon>Bacillota</taxon>
        <taxon>Clostridia</taxon>
        <taxon>Eubacteriales</taxon>
        <taxon>Oscillospiraceae</taxon>
        <taxon>Subdoligranulum</taxon>
    </lineage>
</organism>
<name>A0A921IJE2_9FIRM</name>
<comment type="caution">
    <text evidence="2">The sequence shown here is derived from an EMBL/GenBank/DDBJ whole genome shotgun (WGS) entry which is preliminary data.</text>
</comment>
<dbReference type="EMBL" id="DYVE01000168">
    <property type="protein sequence ID" value="HJG28259.1"/>
    <property type="molecule type" value="Genomic_DNA"/>
</dbReference>
<reference evidence="2" key="2">
    <citation type="submission" date="2021-09" db="EMBL/GenBank/DDBJ databases">
        <authorList>
            <person name="Gilroy R."/>
        </authorList>
    </citation>
    <scope>NUCLEOTIDE SEQUENCE</scope>
    <source>
        <strain evidence="2">ChiBcec21-2208</strain>
    </source>
</reference>
<keyword evidence="1" id="KW-0472">Membrane</keyword>
<keyword evidence="1" id="KW-1133">Transmembrane helix</keyword>
<dbReference type="AlphaFoldDB" id="A0A921IJE2"/>